<organism evidence="2 3">
    <name type="scientific">Actinomadura rudentiformis</name>
    <dbReference type="NCBI Taxonomy" id="359158"/>
    <lineage>
        <taxon>Bacteria</taxon>
        <taxon>Bacillati</taxon>
        <taxon>Actinomycetota</taxon>
        <taxon>Actinomycetes</taxon>
        <taxon>Streptosporangiales</taxon>
        <taxon>Thermomonosporaceae</taxon>
        <taxon>Actinomadura</taxon>
    </lineage>
</organism>
<evidence type="ECO:0008006" key="4">
    <source>
        <dbReference type="Google" id="ProtNLM"/>
    </source>
</evidence>
<dbReference type="SUPFAM" id="SSF47598">
    <property type="entry name" value="Ribbon-helix-helix"/>
    <property type="match status" value="1"/>
</dbReference>
<proteinExistence type="predicted"/>
<keyword evidence="3" id="KW-1185">Reference proteome</keyword>
<evidence type="ECO:0000313" key="2">
    <source>
        <dbReference type="EMBL" id="KAB2340612.1"/>
    </source>
</evidence>
<gene>
    <name evidence="2" type="ORF">F8566_44640</name>
</gene>
<name>A0A6H9YNT1_9ACTN</name>
<comment type="caution">
    <text evidence="2">The sequence shown here is derived from an EMBL/GenBank/DDBJ whole genome shotgun (WGS) entry which is preliminary data.</text>
</comment>
<evidence type="ECO:0000256" key="1">
    <source>
        <dbReference type="SAM" id="MobiDB-lite"/>
    </source>
</evidence>
<dbReference type="RefSeq" id="WP_151569594.1">
    <property type="nucleotide sequence ID" value="NZ_WBMT01000029.1"/>
</dbReference>
<evidence type="ECO:0000313" key="3">
    <source>
        <dbReference type="Proteomes" id="UP000468735"/>
    </source>
</evidence>
<dbReference type="EMBL" id="WBMT01000029">
    <property type="protein sequence ID" value="KAB2340612.1"/>
    <property type="molecule type" value="Genomic_DNA"/>
</dbReference>
<feature type="region of interest" description="Disordered" evidence="1">
    <location>
        <begin position="79"/>
        <end position="98"/>
    </location>
</feature>
<dbReference type="CDD" id="cd22231">
    <property type="entry name" value="RHH_NikR_HicB-like"/>
    <property type="match status" value="1"/>
</dbReference>
<protein>
    <recommendedName>
        <fullName evidence="4">Ribbon-helix-helix protein, CopG family</fullName>
    </recommendedName>
</protein>
<dbReference type="GO" id="GO:0006355">
    <property type="term" value="P:regulation of DNA-templated transcription"/>
    <property type="evidence" value="ECO:0007669"/>
    <property type="project" value="InterPro"/>
</dbReference>
<dbReference type="InterPro" id="IPR010985">
    <property type="entry name" value="Ribbon_hlx_hlx"/>
</dbReference>
<accession>A0A6H9YNT1</accession>
<dbReference type="Proteomes" id="UP000468735">
    <property type="component" value="Unassembled WGS sequence"/>
</dbReference>
<reference evidence="2 3" key="1">
    <citation type="submission" date="2019-09" db="EMBL/GenBank/DDBJ databases">
        <title>Actinomadura physcomitrii sp. nov., a novel actinomycete isolated from moss [Physcomitrium sphaericum (Ludw) Fuernr].</title>
        <authorList>
            <person name="Zhuang X."/>
            <person name="Liu C."/>
        </authorList>
    </citation>
    <scope>NUCLEOTIDE SEQUENCE [LARGE SCALE GENOMIC DNA]</scope>
    <source>
        <strain evidence="2 3">HMC1</strain>
    </source>
</reference>
<dbReference type="AlphaFoldDB" id="A0A6H9YNT1"/>
<sequence length="98" mass="10440">MTAKAKITITIDRDLIEAAEAAVESGKARSVSDYINGAVRDRAERHARSRQWLDHKLAEMRSSDPGAFDAAGRRAAAALGIDPAELDEQPGQARPGAA</sequence>